<gene>
    <name evidence="4" type="ORF">GCM10012278_79650</name>
</gene>
<keyword evidence="5" id="KW-1185">Reference proteome</keyword>
<name>A0A918E979_9ACTN</name>
<dbReference type="AlphaFoldDB" id="A0A918E979"/>
<evidence type="ECO:0000256" key="1">
    <source>
        <dbReference type="SAM" id="MobiDB-lite"/>
    </source>
</evidence>
<dbReference type="Proteomes" id="UP000660745">
    <property type="component" value="Unassembled WGS sequence"/>
</dbReference>
<dbReference type="SUPFAM" id="SSF53955">
    <property type="entry name" value="Lysozyme-like"/>
    <property type="match status" value="1"/>
</dbReference>
<keyword evidence="2" id="KW-0732">Signal</keyword>
<evidence type="ECO:0000259" key="3">
    <source>
        <dbReference type="Pfam" id="PF01464"/>
    </source>
</evidence>
<evidence type="ECO:0000256" key="2">
    <source>
        <dbReference type="SAM" id="SignalP"/>
    </source>
</evidence>
<evidence type="ECO:0000313" key="5">
    <source>
        <dbReference type="Proteomes" id="UP000660745"/>
    </source>
</evidence>
<dbReference type="InterPro" id="IPR008258">
    <property type="entry name" value="Transglycosylase_SLT_dom_1"/>
</dbReference>
<dbReference type="EMBL" id="BMNK01000020">
    <property type="protein sequence ID" value="GGP16307.1"/>
    <property type="molecule type" value="Genomic_DNA"/>
</dbReference>
<sequence length="150" mass="16361">MPMLRRTNVLLLSATLMTAGGATAAQAQSSRTGATSAGSTTTTAAKAVKRAGKNKAIAKSMVTKRGWTVAQFRCLAKLWTRESGWNHRAANGSSGAYGIPQALPGHKMATKGRDWRTNPRTQIAWGLSYIKQRYGTPCRAWGHFQSHHWY</sequence>
<feature type="region of interest" description="Disordered" evidence="1">
    <location>
        <begin position="23"/>
        <end position="42"/>
    </location>
</feature>
<dbReference type="RefSeq" id="WP_225278114.1">
    <property type="nucleotide sequence ID" value="NZ_BMNK01000020.1"/>
</dbReference>
<reference evidence="4" key="2">
    <citation type="submission" date="2020-09" db="EMBL/GenBank/DDBJ databases">
        <authorList>
            <person name="Sun Q."/>
            <person name="Zhou Y."/>
        </authorList>
    </citation>
    <scope>NUCLEOTIDE SEQUENCE</scope>
    <source>
        <strain evidence="4">CGMCC 4.7430</strain>
    </source>
</reference>
<reference evidence="4" key="1">
    <citation type="journal article" date="2014" name="Int. J. Syst. Evol. Microbiol.">
        <title>Complete genome sequence of Corynebacterium casei LMG S-19264T (=DSM 44701T), isolated from a smear-ripened cheese.</title>
        <authorList>
            <consortium name="US DOE Joint Genome Institute (JGI-PGF)"/>
            <person name="Walter F."/>
            <person name="Albersmeier A."/>
            <person name="Kalinowski J."/>
            <person name="Ruckert C."/>
        </authorList>
    </citation>
    <scope>NUCLEOTIDE SEQUENCE</scope>
    <source>
        <strain evidence="4">CGMCC 4.7430</strain>
    </source>
</reference>
<proteinExistence type="predicted"/>
<dbReference type="Pfam" id="PF01464">
    <property type="entry name" value="SLT"/>
    <property type="match status" value="1"/>
</dbReference>
<evidence type="ECO:0000313" key="4">
    <source>
        <dbReference type="EMBL" id="GGP16307.1"/>
    </source>
</evidence>
<protein>
    <recommendedName>
        <fullName evidence="3">Transglycosylase SLT domain-containing protein</fullName>
    </recommendedName>
</protein>
<feature type="signal peptide" evidence="2">
    <location>
        <begin position="1"/>
        <end position="24"/>
    </location>
</feature>
<accession>A0A918E979</accession>
<organism evidence="4 5">
    <name type="scientific">Nonomuraea glycinis</name>
    <dbReference type="NCBI Taxonomy" id="2047744"/>
    <lineage>
        <taxon>Bacteria</taxon>
        <taxon>Bacillati</taxon>
        <taxon>Actinomycetota</taxon>
        <taxon>Actinomycetes</taxon>
        <taxon>Streptosporangiales</taxon>
        <taxon>Streptosporangiaceae</taxon>
        <taxon>Nonomuraea</taxon>
    </lineage>
</organism>
<feature type="chain" id="PRO_5038502765" description="Transglycosylase SLT domain-containing protein" evidence="2">
    <location>
        <begin position="25"/>
        <end position="150"/>
    </location>
</feature>
<dbReference type="InterPro" id="IPR023346">
    <property type="entry name" value="Lysozyme-like_dom_sf"/>
</dbReference>
<feature type="domain" description="Transglycosylase SLT" evidence="3">
    <location>
        <begin position="74"/>
        <end position="136"/>
    </location>
</feature>
<dbReference type="Gene3D" id="1.10.530.10">
    <property type="match status" value="1"/>
</dbReference>
<comment type="caution">
    <text evidence="4">The sequence shown here is derived from an EMBL/GenBank/DDBJ whole genome shotgun (WGS) entry which is preliminary data.</text>
</comment>